<reference evidence="1" key="2">
    <citation type="journal article" date="2015" name="Fish Shellfish Immunol.">
        <title>Early steps in the European eel (Anguilla anguilla)-Vibrio vulnificus interaction in the gills: Role of the RtxA13 toxin.</title>
        <authorList>
            <person name="Callol A."/>
            <person name="Pajuelo D."/>
            <person name="Ebbesson L."/>
            <person name="Teles M."/>
            <person name="MacKenzie S."/>
            <person name="Amaro C."/>
        </authorList>
    </citation>
    <scope>NUCLEOTIDE SEQUENCE</scope>
</reference>
<dbReference type="EMBL" id="GBXM01043325">
    <property type="protein sequence ID" value="JAH65252.1"/>
    <property type="molecule type" value="Transcribed_RNA"/>
</dbReference>
<accession>A0A0E9UHK9</accession>
<proteinExistence type="predicted"/>
<dbReference type="AlphaFoldDB" id="A0A0E9UHK9"/>
<reference evidence="1" key="1">
    <citation type="submission" date="2014-11" db="EMBL/GenBank/DDBJ databases">
        <authorList>
            <person name="Amaro Gonzalez C."/>
        </authorList>
    </citation>
    <scope>NUCLEOTIDE SEQUENCE</scope>
</reference>
<organism evidence="1">
    <name type="scientific">Anguilla anguilla</name>
    <name type="common">European freshwater eel</name>
    <name type="synonym">Muraena anguilla</name>
    <dbReference type="NCBI Taxonomy" id="7936"/>
    <lineage>
        <taxon>Eukaryota</taxon>
        <taxon>Metazoa</taxon>
        <taxon>Chordata</taxon>
        <taxon>Craniata</taxon>
        <taxon>Vertebrata</taxon>
        <taxon>Euteleostomi</taxon>
        <taxon>Actinopterygii</taxon>
        <taxon>Neopterygii</taxon>
        <taxon>Teleostei</taxon>
        <taxon>Anguilliformes</taxon>
        <taxon>Anguillidae</taxon>
        <taxon>Anguilla</taxon>
    </lineage>
</organism>
<protein>
    <submittedName>
        <fullName evidence="1">Uncharacterized protein</fullName>
    </submittedName>
</protein>
<evidence type="ECO:0000313" key="1">
    <source>
        <dbReference type="EMBL" id="JAH65252.1"/>
    </source>
</evidence>
<name>A0A0E9UHK9_ANGAN</name>
<sequence>MCNSPMNTLCKFCLFNHPHLSSIMCQPGSQLPYKITREAIITPAS</sequence>